<keyword evidence="2" id="KW-0539">Nucleus</keyword>
<proteinExistence type="predicted"/>
<keyword evidence="4" id="KW-1185">Reference proteome</keyword>
<sequence length="556" mass="62987">MQSSTTLFELRISQRSLSFSHPTLENPESSNPRESIVLPENAAAENLSDEGITFTPHPEDASQYRDLDLLENIGVREDSLISTLSNDLAFTICSVDDILASLSDLHHVSLTYEGHPSKTIITLPTYKTAVFLFDCFEVNVDHMCRILNLPTVRSLMKSFYTRINQNESVLPGQAALLLSLFALSAFFCHPTGNTELADIGNDSTRFSKYWSRGALDVLEHSRRNTSGTLEDVQALILMSTQSTMSGPQEGTYFIHPNHIQVNFPKDYDDETGFLGDGNDSITGPQPTGLTFLLARIRLAHLSREYTDTVPLETSKLMRVPYEHIIALDQKLKEFFTELPYFFRLDKQSRQKSKHLEAVLHQKFLIRMSSDPRYDYSRQACLESARAVIRLYEEPKEEGHSPSMEMARMAMAVHYTHLALVIQVMDLCFNKNEADHEEREKEVLTTLQMLEGPRAISPLLNRSLDSVVVVLRKHQVYLSEALASHNPQGIAQEGHEGNPHTVETFQLDLPQHDMDIGEGTFVTPSINEFWQSANEFEMEFDSATWDSLFSTLDSRPF</sequence>
<evidence type="ECO:0000256" key="2">
    <source>
        <dbReference type="ARBA" id="ARBA00023242"/>
    </source>
</evidence>
<name>A0A4Z0Z284_9PEZI</name>
<dbReference type="CDD" id="cd12148">
    <property type="entry name" value="fungal_TF_MHR"/>
    <property type="match status" value="1"/>
</dbReference>
<reference evidence="3 4" key="1">
    <citation type="submission" date="2019-03" db="EMBL/GenBank/DDBJ databases">
        <title>Draft genome sequence of Xylaria hypoxylon DSM 108379, a ubiquitous saprotrophic-parasitic fungi on hardwood.</title>
        <authorList>
            <person name="Buettner E."/>
            <person name="Leonhardt S."/>
            <person name="Gebauer A.M."/>
            <person name="Liers C."/>
            <person name="Hofrichter M."/>
            <person name="Kellner H."/>
        </authorList>
    </citation>
    <scope>NUCLEOTIDE SEQUENCE [LARGE SCALE GENOMIC DNA]</scope>
    <source>
        <strain evidence="3 4">DSM 108379</strain>
    </source>
</reference>
<accession>A0A4Z0Z284</accession>
<evidence type="ECO:0000313" key="4">
    <source>
        <dbReference type="Proteomes" id="UP000297716"/>
    </source>
</evidence>
<dbReference type="AlphaFoldDB" id="A0A4Z0Z284"/>
<dbReference type="OrthoDB" id="3014581at2759"/>
<dbReference type="EMBL" id="SKBN01000057">
    <property type="protein sequence ID" value="TGJ84873.1"/>
    <property type="molecule type" value="Genomic_DNA"/>
</dbReference>
<dbReference type="PANTHER" id="PTHR31001">
    <property type="entry name" value="UNCHARACTERIZED TRANSCRIPTIONAL REGULATORY PROTEIN"/>
    <property type="match status" value="1"/>
</dbReference>
<comment type="caution">
    <text evidence="3">The sequence shown here is derived from an EMBL/GenBank/DDBJ whole genome shotgun (WGS) entry which is preliminary data.</text>
</comment>
<organism evidence="3 4">
    <name type="scientific">Xylaria hypoxylon</name>
    <dbReference type="NCBI Taxonomy" id="37992"/>
    <lineage>
        <taxon>Eukaryota</taxon>
        <taxon>Fungi</taxon>
        <taxon>Dikarya</taxon>
        <taxon>Ascomycota</taxon>
        <taxon>Pezizomycotina</taxon>
        <taxon>Sordariomycetes</taxon>
        <taxon>Xylariomycetidae</taxon>
        <taxon>Xylariales</taxon>
        <taxon>Xylariaceae</taxon>
        <taxon>Xylaria</taxon>
    </lineage>
</organism>
<comment type="subcellular location">
    <subcellularLocation>
        <location evidence="1">Nucleus</location>
    </subcellularLocation>
</comment>
<evidence type="ECO:0000313" key="3">
    <source>
        <dbReference type="EMBL" id="TGJ84873.1"/>
    </source>
</evidence>
<dbReference type="PANTHER" id="PTHR31001:SF90">
    <property type="entry name" value="CENTROMERE DNA-BINDING PROTEIN COMPLEX CBF3 SUBUNIT B"/>
    <property type="match status" value="1"/>
</dbReference>
<dbReference type="InterPro" id="IPR050613">
    <property type="entry name" value="Sec_Metabolite_Reg"/>
</dbReference>
<dbReference type="GO" id="GO:0005634">
    <property type="term" value="C:nucleus"/>
    <property type="evidence" value="ECO:0007669"/>
    <property type="project" value="UniProtKB-SubCell"/>
</dbReference>
<dbReference type="Proteomes" id="UP000297716">
    <property type="component" value="Unassembled WGS sequence"/>
</dbReference>
<protein>
    <recommendedName>
        <fullName evidence="5">Transcription factor domain-containing protein</fullName>
    </recommendedName>
</protein>
<gene>
    <name evidence="3" type="ORF">E0Z10_g3865</name>
</gene>
<dbReference type="STRING" id="37992.A0A4Z0Z284"/>
<evidence type="ECO:0000256" key="1">
    <source>
        <dbReference type="ARBA" id="ARBA00004123"/>
    </source>
</evidence>
<evidence type="ECO:0008006" key="5">
    <source>
        <dbReference type="Google" id="ProtNLM"/>
    </source>
</evidence>